<gene>
    <name evidence="10" type="ORF">IAB81_08035</name>
</gene>
<reference evidence="10" key="1">
    <citation type="submission" date="2020-10" db="EMBL/GenBank/DDBJ databases">
        <authorList>
            <person name="Gilroy R."/>
        </authorList>
    </citation>
    <scope>NUCLEOTIDE SEQUENCE</scope>
    <source>
        <strain evidence="10">B1-8020</strain>
    </source>
</reference>
<keyword evidence="3 5" id="KW-0697">Rotamase</keyword>
<dbReference type="GO" id="GO:0003755">
    <property type="term" value="F:peptidyl-prolyl cis-trans isomerase activity"/>
    <property type="evidence" value="ECO:0007669"/>
    <property type="project" value="UniProtKB-UniRule"/>
</dbReference>
<feature type="domain" description="PPIase FKBP-type" evidence="9">
    <location>
        <begin position="158"/>
        <end position="241"/>
    </location>
</feature>
<feature type="region of interest" description="Disordered" evidence="7">
    <location>
        <begin position="248"/>
        <end position="272"/>
    </location>
</feature>
<evidence type="ECO:0000256" key="2">
    <source>
        <dbReference type="ARBA" id="ARBA00006577"/>
    </source>
</evidence>
<dbReference type="PROSITE" id="PS51257">
    <property type="entry name" value="PROKAR_LIPOPROTEIN"/>
    <property type="match status" value="1"/>
</dbReference>
<dbReference type="PANTHER" id="PTHR43811:SF19">
    <property type="entry name" value="39 KDA FK506-BINDING NUCLEAR PROTEIN"/>
    <property type="match status" value="1"/>
</dbReference>
<organism evidence="10 11">
    <name type="scientific">Candidatus Merdivivens pullicola</name>
    <dbReference type="NCBI Taxonomy" id="2840872"/>
    <lineage>
        <taxon>Bacteria</taxon>
        <taxon>Pseudomonadati</taxon>
        <taxon>Bacteroidota</taxon>
        <taxon>Bacteroidia</taxon>
        <taxon>Bacteroidales</taxon>
        <taxon>Muribaculaceae</taxon>
        <taxon>Muribaculaceae incertae sedis</taxon>
        <taxon>Candidatus Merdivivens</taxon>
    </lineage>
</organism>
<evidence type="ECO:0000256" key="7">
    <source>
        <dbReference type="SAM" id="MobiDB-lite"/>
    </source>
</evidence>
<dbReference type="Gene3D" id="1.10.287.460">
    <property type="entry name" value="Peptidyl-prolyl cis-trans isomerase, FKBP-type, N-terminal domain"/>
    <property type="match status" value="1"/>
</dbReference>
<keyword evidence="8" id="KW-0732">Signal</keyword>
<comment type="catalytic activity">
    <reaction evidence="1 5 6">
        <text>[protein]-peptidylproline (omega=180) = [protein]-peptidylproline (omega=0)</text>
        <dbReference type="Rhea" id="RHEA:16237"/>
        <dbReference type="Rhea" id="RHEA-COMP:10747"/>
        <dbReference type="Rhea" id="RHEA-COMP:10748"/>
        <dbReference type="ChEBI" id="CHEBI:83833"/>
        <dbReference type="ChEBI" id="CHEBI:83834"/>
        <dbReference type="EC" id="5.2.1.8"/>
    </reaction>
</comment>
<evidence type="ECO:0000256" key="5">
    <source>
        <dbReference type="PROSITE-ProRule" id="PRU00277"/>
    </source>
</evidence>
<evidence type="ECO:0000313" key="11">
    <source>
        <dbReference type="Proteomes" id="UP000823604"/>
    </source>
</evidence>
<dbReference type="GO" id="GO:0006457">
    <property type="term" value="P:protein folding"/>
    <property type="evidence" value="ECO:0007669"/>
    <property type="project" value="InterPro"/>
</dbReference>
<feature type="signal peptide" evidence="8">
    <location>
        <begin position="1"/>
        <end position="26"/>
    </location>
</feature>
<dbReference type="InterPro" id="IPR001179">
    <property type="entry name" value="PPIase_FKBP_dom"/>
</dbReference>
<dbReference type="Pfam" id="PF01346">
    <property type="entry name" value="FKBP_N"/>
    <property type="match status" value="1"/>
</dbReference>
<evidence type="ECO:0000256" key="3">
    <source>
        <dbReference type="ARBA" id="ARBA00023110"/>
    </source>
</evidence>
<dbReference type="PANTHER" id="PTHR43811">
    <property type="entry name" value="FKBP-TYPE PEPTIDYL-PROLYL CIS-TRANS ISOMERASE FKPA"/>
    <property type="match status" value="1"/>
</dbReference>
<dbReference type="Pfam" id="PF00254">
    <property type="entry name" value="FKBP_C"/>
    <property type="match status" value="1"/>
</dbReference>
<dbReference type="Proteomes" id="UP000823604">
    <property type="component" value="Unassembled WGS sequence"/>
</dbReference>
<name>A0A9D9NHI1_9BACT</name>
<reference evidence="10" key="2">
    <citation type="journal article" date="2021" name="PeerJ">
        <title>Extensive microbial diversity within the chicken gut microbiome revealed by metagenomics and culture.</title>
        <authorList>
            <person name="Gilroy R."/>
            <person name="Ravi A."/>
            <person name="Getino M."/>
            <person name="Pursley I."/>
            <person name="Horton D.L."/>
            <person name="Alikhan N.F."/>
            <person name="Baker D."/>
            <person name="Gharbi K."/>
            <person name="Hall N."/>
            <person name="Watson M."/>
            <person name="Adriaenssens E.M."/>
            <person name="Foster-Nyarko E."/>
            <person name="Jarju S."/>
            <person name="Secka A."/>
            <person name="Antonio M."/>
            <person name="Oren A."/>
            <person name="Chaudhuri R.R."/>
            <person name="La Ragione R."/>
            <person name="Hildebrand F."/>
            <person name="Pallen M.J."/>
        </authorList>
    </citation>
    <scope>NUCLEOTIDE SEQUENCE</scope>
    <source>
        <strain evidence="10">B1-8020</strain>
    </source>
</reference>
<keyword evidence="4 5" id="KW-0413">Isomerase</keyword>
<dbReference type="Gene3D" id="3.10.50.40">
    <property type="match status" value="1"/>
</dbReference>
<dbReference type="InterPro" id="IPR046357">
    <property type="entry name" value="PPIase_dom_sf"/>
</dbReference>
<dbReference type="SUPFAM" id="SSF54534">
    <property type="entry name" value="FKBP-like"/>
    <property type="match status" value="1"/>
</dbReference>
<dbReference type="EMBL" id="JADIMA010000082">
    <property type="protein sequence ID" value="MBO8473555.1"/>
    <property type="molecule type" value="Genomic_DNA"/>
</dbReference>
<sequence>MKIIKSLAFGALTAALVSCGTGTAPATHDFEIETELPQKSLIDSVSYYIGFNFGYFIKNNGFNQDFVNMSEVKEGMYDYFKATGPNDTTAFKLDPKDINPTFRKYLGIMTAYDNEVNLKEGEKFLEANREKEGVEETESGLQYKIIEEGSELRPTSPKDTVEVIYRGTFINGEEFDSSKGKSVTMPLQVFIDGWKEGLPKIGEGGRMELYIPSELAYGSSRRGPIPGNSTLIFDIELIKVMPYVETENDKAPTQTKTVAKPAPKAKTAKLAK</sequence>
<evidence type="ECO:0000256" key="8">
    <source>
        <dbReference type="SAM" id="SignalP"/>
    </source>
</evidence>
<feature type="compositionally biased region" description="Low complexity" evidence="7">
    <location>
        <begin position="251"/>
        <end position="265"/>
    </location>
</feature>
<dbReference type="InterPro" id="IPR000774">
    <property type="entry name" value="PPIase_FKBP_N"/>
</dbReference>
<dbReference type="InterPro" id="IPR036944">
    <property type="entry name" value="PPIase_FKBP_N_sf"/>
</dbReference>
<protein>
    <recommendedName>
        <fullName evidence="6">Peptidyl-prolyl cis-trans isomerase</fullName>
        <ecNumber evidence="6">5.2.1.8</ecNumber>
    </recommendedName>
</protein>
<dbReference type="EC" id="5.2.1.8" evidence="6"/>
<evidence type="ECO:0000313" key="10">
    <source>
        <dbReference type="EMBL" id="MBO8473555.1"/>
    </source>
</evidence>
<accession>A0A9D9NHI1</accession>
<feature type="chain" id="PRO_5038824116" description="Peptidyl-prolyl cis-trans isomerase" evidence="8">
    <location>
        <begin position="27"/>
        <end position="272"/>
    </location>
</feature>
<proteinExistence type="inferred from homology"/>
<comment type="caution">
    <text evidence="10">The sequence shown here is derived from an EMBL/GenBank/DDBJ whole genome shotgun (WGS) entry which is preliminary data.</text>
</comment>
<dbReference type="PROSITE" id="PS50059">
    <property type="entry name" value="FKBP_PPIASE"/>
    <property type="match status" value="1"/>
</dbReference>
<evidence type="ECO:0000256" key="4">
    <source>
        <dbReference type="ARBA" id="ARBA00023235"/>
    </source>
</evidence>
<evidence type="ECO:0000256" key="1">
    <source>
        <dbReference type="ARBA" id="ARBA00000971"/>
    </source>
</evidence>
<evidence type="ECO:0000259" key="9">
    <source>
        <dbReference type="PROSITE" id="PS50059"/>
    </source>
</evidence>
<evidence type="ECO:0000256" key="6">
    <source>
        <dbReference type="RuleBase" id="RU003915"/>
    </source>
</evidence>
<comment type="similarity">
    <text evidence="2 6">Belongs to the FKBP-type PPIase family.</text>
</comment>
<dbReference type="AlphaFoldDB" id="A0A9D9NHI1"/>